<dbReference type="Pfam" id="PF01872">
    <property type="entry name" value="RibD_C"/>
    <property type="match status" value="1"/>
</dbReference>
<evidence type="ECO:0000313" key="3">
    <source>
        <dbReference type="Proteomes" id="UP000217446"/>
    </source>
</evidence>
<dbReference type="STRING" id="1963.AQJ27_15690"/>
<dbReference type="Gene3D" id="3.40.430.10">
    <property type="entry name" value="Dihydrofolate Reductase, subunit A"/>
    <property type="match status" value="1"/>
</dbReference>
<name>A0A250VA50_STROL</name>
<sequence>MRLLTYLVGCSVDGFTTGPDGQCDPFGFDGDLKAAVLAEYPETVPEHARRPLGVVSTANRLFDTVVMGRGVYESARAAGADSPYPWLRQYVVSSSLKRPAPGVDVVAGDPAEFVRGLKRRPGMGIWLCGGPVLAGRLLHEVDRLVVHRHPVVFGAGVPLFHAAFDPAAFTLTDFRVFATGATVTTYTKQ</sequence>
<feature type="domain" description="Bacterial bifunctional deaminase-reductase C-terminal" evidence="1">
    <location>
        <begin position="85"/>
        <end position="180"/>
    </location>
</feature>
<dbReference type="PANTHER" id="PTHR38011:SF11">
    <property type="entry name" value="2,5-DIAMINO-6-RIBOSYLAMINO-4(3H)-PYRIMIDINONE 5'-PHOSPHATE REDUCTASE"/>
    <property type="match status" value="1"/>
</dbReference>
<protein>
    <submittedName>
        <fullName evidence="2">Deaminase</fullName>
    </submittedName>
</protein>
<dbReference type="GO" id="GO:0008703">
    <property type="term" value="F:5-amino-6-(5-phosphoribosylamino)uracil reductase activity"/>
    <property type="evidence" value="ECO:0007669"/>
    <property type="project" value="InterPro"/>
</dbReference>
<dbReference type="Proteomes" id="UP000217446">
    <property type="component" value="Unassembled WGS sequence"/>
</dbReference>
<dbReference type="InterPro" id="IPR050765">
    <property type="entry name" value="Riboflavin_Biosynth_HTPR"/>
</dbReference>
<keyword evidence="3" id="KW-1185">Reference proteome</keyword>
<dbReference type="AlphaFoldDB" id="A0A250VA50"/>
<dbReference type="InterPro" id="IPR002734">
    <property type="entry name" value="RibDG_C"/>
</dbReference>
<dbReference type="PANTHER" id="PTHR38011">
    <property type="entry name" value="DIHYDROFOLATE REDUCTASE FAMILY PROTEIN (AFU_ORTHOLOGUE AFUA_8G06820)"/>
    <property type="match status" value="1"/>
</dbReference>
<dbReference type="RefSeq" id="WP_067368233.1">
    <property type="nucleotide sequence ID" value="NZ_BDQI01000004.1"/>
</dbReference>
<proteinExistence type="predicted"/>
<gene>
    <name evidence="2" type="ORF">SO3561_02540</name>
</gene>
<evidence type="ECO:0000313" key="2">
    <source>
        <dbReference type="EMBL" id="GAX51041.1"/>
    </source>
</evidence>
<dbReference type="InterPro" id="IPR024072">
    <property type="entry name" value="DHFR-like_dom_sf"/>
</dbReference>
<organism evidence="2 3">
    <name type="scientific">Streptomyces olivochromogenes</name>
    <dbReference type="NCBI Taxonomy" id="1963"/>
    <lineage>
        <taxon>Bacteria</taxon>
        <taxon>Bacillati</taxon>
        <taxon>Actinomycetota</taxon>
        <taxon>Actinomycetes</taxon>
        <taxon>Kitasatosporales</taxon>
        <taxon>Streptomycetaceae</taxon>
        <taxon>Streptomyces</taxon>
    </lineage>
</organism>
<accession>A0A250VA50</accession>
<dbReference type="EMBL" id="BDQI01000004">
    <property type="protein sequence ID" value="GAX51041.1"/>
    <property type="molecule type" value="Genomic_DNA"/>
</dbReference>
<reference evidence="3" key="1">
    <citation type="submission" date="2017-05" db="EMBL/GenBank/DDBJ databases">
        <title>Streptomyces olivochromogenes NBRC 3561 whole genome shotgun sequence.</title>
        <authorList>
            <person name="Dohra H."/>
            <person name="Kodani S."/>
        </authorList>
    </citation>
    <scope>NUCLEOTIDE SEQUENCE [LARGE SCALE GENOMIC DNA]</scope>
    <source>
        <strain evidence="3">NBRC 3561</strain>
    </source>
</reference>
<comment type="caution">
    <text evidence="2">The sequence shown here is derived from an EMBL/GenBank/DDBJ whole genome shotgun (WGS) entry which is preliminary data.</text>
</comment>
<dbReference type="SUPFAM" id="SSF53597">
    <property type="entry name" value="Dihydrofolate reductase-like"/>
    <property type="match status" value="1"/>
</dbReference>
<dbReference type="GO" id="GO:0009231">
    <property type="term" value="P:riboflavin biosynthetic process"/>
    <property type="evidence" value="ECO:0007669"/>
    <property type="project" value="InterPro"/>
</dbReference>
<evidence type="ECO:0000259" key="1">
    <source>
        <dbReference type="Pfam" id="PF01872"/>
    </source>
</evidence>